<keyword evidence="4" id="KW-1185">Reference proteome</keyword>
<evidence type="ECO:0000313" key="2">
    <source>
        <dbReference type="EMBL" id="RKK05582.1"/>
    </source>
</evidence>
<evidence type="ECO:0000313" key="3">
    <source>
        <dbReference type="EMBL" id="RMI19968.1"/>
    </source>
</evidence>
<dbReference type="RefSeq" id="WP_120636942.1">
    <property type="nucleotide sequence ID" value="NZ_RAQU01000013.1"/>
</dbReference>
<dbReference type="Proteomes" id="UP000274097">
    <property type="component" value="Unassembled WGS sequence"/>
</dbReference>
<accession>A0A3A9JG70</accession>
<dbReference type="InterPro" id="IPR032710">
    <property type="entry name" value="NTF2-like_dom_sf"/>
</dbReference>
<protein>
    <submittedName>
        <fullName evidence="2">Nuclear transport factor 2 family protein</fullName>
    </submittedName>
</protein>
<dbReference type="Pfam" id="PF12680">
    <property type="entry name" value="SnoaL_2"/>
    <property type="match status" value="1"/>
</dbReference>
<dbReference type="InterPro" id="IPR037401">
    <property type="entry name" value="SnoaL-like"/>
</dbReference>
<reference evidence="2 5" key="1">
    <citation type="submission" date="2018-09" db="EMBL/GenBank/DDBJ databases">
        <title>Roseomonas sp. nov., isolated from feces of Tibetan antelopes in the Qinghai-Tibet plateau, China.</title>
        <authorList>
            <person name="Tian Z."/>
        </authorList>
    </citation>
    <scope>NUCLEOTIDE SEQUENCE [LARGE SCALE GENOMIC DNA]</scope>
    <source>
        <strain evidence="3 4">Z23</strain>
        <strain evidence="2 5">Z24</strain>
    </source>
</reference>
<dbReference type="InParanoid" id="A0A3A9JG70"/>
<dbReference type="EMBL" id="RAQU01000013">
    <property type="protein sequence ID" value="RKK05582.1"/>
    <property type="molecule type" value="Genomic_DNA"/>
</dbReference>
<dbReference type="AlphaFoldDB" id="A0A3A9JG70"/>
<dbReference type="SUPFAM" id="SSF54427">
    <property type="entry name" value="NTF2-like"/>
    <property type="match status" value="1"/>
</dbReference>
<dbReference type="Gene3D" id="3.10.450.50">
    <property type="match status" value="1"/>
</dbReference>
<evidence type="ECO:0000259" key="1">
    <source>
        <dbReference type="Pfam" id="PF12680"/>
    </source>
</evidence>
<name>A0A3A9JG70_9PROT</name>
<dbReference type="Proteomes" id="UP000278036">
    <property type="component" value="Unassembled WGS sequence"/>
</dbReference>
<comment type="caution">
    <text evidence="2">The sequence shown here is derived from an EMBL/GenBank/DDBJ whole genome shotgun (WGS) entry which is preliminary data.</text>
</comment>
<sequence length="118" mass="12904">MHDPKAIAAAYLDAWNEADLARRQALLAEGWSEDARYADPLMQAEGRERIAQMIETARGSFPGHGFTLEGPPDGHGPFLRFSWTLAPQGSAPVARGFDVLRLDAEGRIREVIGFLDAA</sequence>
<evidence type="ECO:0000313" key="4">
    <source>
        <dbReference type="Proteomes" id="UP000274097"/>
    </source>
</evidence>
<feature type="domain" description="SnoaL-like" evidence="1">
    <location>
        <begin position="9"/>
        <end position="110"/>
    </location>
</feature>
<dbReference type="EMBL" id="RFLX01000014">
    <property type="protein sequence ID" value="RMI19968.1"/>
    <property type="molecule type" value="Genomic_DNA"/>
</dbReference>
<dbReference type="OrthoDB" id="9808719at2"/>
<evidence type="ECO:0000313" key="5">
    <source>
        <dbReference type="Proteomes" id="UP000278036"/>
    </source>
</evidence>
<gene>
    <name evidence="2" type="ORF">D6Z83_03490</name>
    <name evidence="3" type="ORF">EBE87_17565</name>
</gene>
<proteinExistence type="predicted"/>
<organism evidence="2 5">
    <name type="scientific">Teichococcus wenyumeiae</name>
    <dbReference type="NCBI Taxonomy" id="2478470"/>
    <lineage>
        <taxon>Bacteria</taxon>
        <taxon>Pseudomonadati</taxon>
        <taxon>Pseudomonadota</taxon>
        <taxon>Alphaproteobacteria</taxon>
        <taxon>Acetobacterales</taxon>
        <taxon>Roseomonadaceae</taxon>
        <taxon>Roseomonas</taxon>
    </lineage>
</organism>